<accession>A0A644ZZX2</accession>
<sequence>MASITPAARMPSMTMNRPNNKSKVSLSKSFHSSFQGEMLFLRKLARRKPMKQSAIQISPLRKEYRTAKMGLVGKGKNDATMSSKTVMIKSNVGKPSSTWVSTCAVIRVFSLRNKNNKINMEAKAPSSTAQKIPGFPCIQKKSKKLI</sequence>
<proteinExistence type="predicted"/>
<dbReference type="EMBL" id="VSSQ01010906">
    <property type="protein sequence ID" value="MPM45521.1"/>
    <property type="molecule type" value="Genomic_DNA"/>
</dbReference>
<feature type="region of interest" description="Disordered" evidence="1">
    <location>
        <begin position="1"/>
        <end position="28"/>
    </location>
</feature>
<comment type="caution">
    <text evidence="2">The sequence shown here is derived from an EMBL/GenBank/DDBJ whole genome shotgun (WGS) entry which is preliminary data.</text>
</comment>
<dbReference type="AlphaFoldDB" id="A0A644ZZX2"/>
<evidence type="ECO:0000256" key="1">
    <source>
        <dbReference type="SAM" id="MobiDB-lite"/>
    </source>
</evidence>
<protein>
    <submittedName>
        <fullName evidence="2">Uncharacterized protein</fullName>
    </submittedName>
</protein>
<evidence type="ECO:0000313" key="2">
    <source>
        <dbReference type="EMBL" id="MPM45521.1"/>
    </source>
</evidence>
<name>A0A644ZZX2_9ZZZZ</name>
<gene>
    <name evidence="2" type="ORF">SDC9_92208</name>
</gene>
<reference evidence="2" key="1">
    <citation type="submission" date="2019-08" db="EMBL/GenBank/DDBJ databases">
        <authorList>
            <person name="Kucharzyk K."/>
            <person name="Murdoch R.W."/>
            <person name="Higgins S."/>
            <person name="Loffler F."/>
        </authorList>
    </citation>
    <scope>NUCLEOTIDE SEQUENCE</scope>
</reference>
<organism evidence="2">
    <name type="scientific">bioreactor metagenome</name>
    <dbReference type="NCBI Taxonomy" id="1076179"/>
    <lineage>
        <taxon>unclassified sequences</taxon>
        <taxon>metagenomes</taxon>
        <taxon>ecological metagenomes</taxon>
    </lineage>
</organism>